<name>A0A8H8YXP3_9PROT</name>
<gene>
    <name evidence="1" type="ORF">NMYAN_10144</name>
</gene>
<comment type="caution">
    <text evidence="1">The sequence shown here is derived from an EMBL/GenBank/DDBJ whole genome shotgun (WGS) entry which is preliminary data.</text>
</comment>
<dbReference type="Proteomes" id="UP000601736">
    <property type="component" value="Unassembled WGS sequence"/>
</dbReference>
<protein>
    <submittedName>
        <fullName evidence="1">Uncharacterized protein</fullName>
    </submittedName>
</protein>
<dbReference type="AlphaFoldDB" id="A0A8H8YXP3"/>
<organism evidence="1 2">
    <name type="scientific">Nitrosomonas nitrosa</name>
    <dbReference type="NCBI Taxonomy" id="52442"/>
    <lineage>
        <taxon>Bacteria</taxon>
        <taxon>Pseudomonadati</taxon>
        <taxon>Pseudomonadota</taxon>
        <taxon>Betaproteobacteria</taxon>
        <taxon>Nitrosomonadales</taxon>
        <taxon>Nitrosomonadaceae</taxon>
        <taxon>Nitrosomonas</taxon>
    </lineage>
</organism>
<accession>A0A8H8YXP3</accession>
<evidence type="ECO:0000313" key="1">
    <source>
        <dbReference type="EMBL" id="CAE6484126.1"/>
    </source>
</evidence>
<sequence>MISSALPKLQIVLLCAGFIRKTRDGNDAGWADFDKLKDLILYLIEMGLLPAVDNRSVDIEIIYHTYGEFQIEGSG</sequence>
<evidence type="ECO:0000313" key="2">
    <source>
        <dbReference type="Proteomes" id="UP000601736"/>
    </source>
</evidence>
<proteinExistence type="predicted"/>
<reference evidence="1" key="1">
    <citation type="submission" date="2021-02" db="EMBL/GenBank/DDBJ databases">
        <authorList>
            <person name="Han P."/>
        </authorList>
    </citation>
    <scope>NUCLEOTIDE SEQUENCE</scope>
    <source>
        <strain evidence="1">Nitrosomonas nitrosa 18-3D</strain>
    </source>
</reference>
<dbReference type="EMBL" id="CAJNAP010000001">
    <property type="protein sequence ID" value="CAE6484126.1"/>
    <property type="molecule type" value="Genomic_DNA"/>
</dbReference>